<evidence type="ECO:0000259" key="7">
    <source>
        <dbReference type="PROSITE" id="PS50106"/>
    </source>
</evidence>
<dbReference type="GO" id="GO:0004175">
    <property type="term" value="F:endopeptidase activity"/>
    <property type="evidence" value="ECO:0007669"/>
    <property type="project" value="TreeGrafter"/>
</dbReference>
<dbReference type="NCBIfam" id="TIGR00225">
    <property type="entry name" value="prc"/>
    <property type="match status" value="1"/>
</dbReference>
<dbReference type="GO" id="GO:0006508">
    <property type="term" value="P:proteolysis"/>
    <property type="evidence" value="ECO:0007669"/>
    <property type="project" value="UniProtKB-KW"/>
</dbReference>
<dbReference type="InterPro" id="IPR004447">
    <property type="entry name" value="Peptidase_S41A"/>
</dbReference>
<dbReference type="InterPro" id="IPR032812">
    <property type="entry name" value="SbsA_Ig"/>
</dbReference>
<name>A0A1T4WH84_9CLOT</name>
<keyword evidence="3" id="KW-0732">Signal</keyword>
<evidence type="ECO:0000256" key="3">
    <source>
        <dbReference type="ARBA" id="ARBA00022729"/>
    </source>
</evidence>
<dbReference type="GO" id="GO:0008236">
    <property type="term" value="F:serine-type peptidase activity"/>
    <property type="evidence" value="ECO:0007669"/>
    <property type="project" value="UniProtKB-KW"/>
</dbReference>
<organism evidence="8 9">
    <name type="scientific">Caloramator quimbayensis</name>
    <dbReference type="NCBI Taxonomy" id="1147123"/>
    <lineage>
        <taxon>Bacteria</taxon>
        <taxon>Bacillati</taxon>
        <taxon>Bacillota</taxon>
        <taxon>Clostridia</taxon>
        <taxon>Eubacteriales</taxon>
        <taxon>Clostridiaceae</taxon>
        <taxon>Caloramator</taxon>
    </lineage>
</organism>
<dbReference type="Gene3D" id="3.90.226.10">
    <property type="entry name" value="2-enoyl-CoA Hydratase, Chain A, domain 1"/>
    <property type="match status" value="1"/>
</dbReference>
<dbReference type="Gene3D" id="2.30.42.10">
    <property type="match status" value="1"/>
</dbReference>
<dbReference type="GO" id="GO:0030288">
    <property type="term" value="C:outer membrane-bounded periplasmic space"/>
    <property type="evidence" value="ECO:0007669"/>
    <property type="project" value="TreeGrafter"/>
</dbReference>
<evidence type="ECO:0000256" key="5">
    <source>
        <dbReference type="ARBA" id="ARBA00022825"/>
    </source>
</evidence>
<dbReference type="Proteomes" id="UP000190105">
    <property type="component" value="Unassembled WGS sequence"/>
</dbReference>
<dbReference type="STRING" id="1147123.SAMN05443428_101217"/>
<dbReference type="InterPro" id="IPR036034">
    <property type="entry name" value="PDZ_sf"/>
</dbReference>
<dbReference type="PROSITE" id="PS50106">
    <property type="entry name" value="PDZ"/>
    <property type="match status" value="1"/>
</dbReference>
<protein>
    <submittedName>
        <fullName evidence="8">Carboxyl-terminal processing protease</fullName>
    </submittedName>
</protein>
<evidence type="ECO:0000313" key="9">
    <source>
        <dbReference type="Proteomes" id="UP000190105"/>
    </source>
</evidence>
<dbReference type="InterPro" id="IPR029045">
    <property type="entry name" value="ClpP/crotonase-like_dom_sf"/>
</dbReference>
<evidence type="ECO:0000256" key="1">
    <source>
        <dbReference type="ARBA" id="ARBA00009179"/>
    </source>
</evidence>
<keyword evidence="9" id="KW-1185">Reference proteome</keyword>
<dbReference type="Gene3D" id="3.30.750.44">
    <property type="match status" value="1"/>
</dbReference>
<dbReference type="OrthoDB" id="9812068at2"/>
<dbReference type="InterPro" id="IPR055210">
    <property type="entry name" value="CtpA/B_N"/>
</dbReference>
<gene>
    <name evidence="8" type="ORF">SAMN05443428_101217</name>
</gene>
<evidence type="ECO:0000256" key="4">
    <source>
        <dbReference type="ARBA" id="ARBA00022801"/>
    </source>
</evidence>
<dbReference type="PANTHER" id="PTHR32060">
    <property type="entry name" value="TAIL-SPECIFIC PROTEASE"/>
    <property type="match status" value="1"/>
</dbReference>
<dbReference type="PANTHER" id="PTHR32060:SF30">
    <property type="entry name" value="CARBOXY-TERMINAL PROCESSING PROTEASE CTPA"/>
    <property type="match status" value="1"/>
</dbReference>
<accession>A0A1T4WH84</accession>
<dbReference type="SMART" id="SM00245">
    <property type="entry name" value="TSPc"/>
    <property type="match status" value="1"/>
</dbReference>
<keyword evidence="5 6" id="KW-0720">Serine protease</keyword>
<dbReference type="Pfam" id="PF03572">
    <property type="entry name" value="Peptidase_S41"/>
    <property type="match status" value="1"/>
</dbReference>
<feature type="domain" description="PDZ" evidence="7">
    <location>
        <begin position="71"/>
        <end position="147"/>
    </location>
</feature>
<dbReference type="CDD" id="cd07560">
    <property type="entry name" value="Peptidase_S41_CPP"/>
    <property type="match status" value="1"/>
</dbReference>
<evidence type="ECO:0000256" key="6">
    <source>
        <dbReference type="RuleBase" id="RU004404"/>
    </source>
</evidence>
<dbReference type="Pfam" id="PF13180">
    <property type="entry name" value="PDZ_2"/>
    <property type="match status" value="1"/>
</dbReference>
<dbReference type="EMBL" id="FUYH01000001">
    <property type="protein sequence ID" value="SKA76567.1"/>
    <property type="molecule type" value="Genomic_DNA"/>
</dbReference>
<sequence length="538" mass="59989">MTLQNKKNKVLRSILLVLLITLFISSTVYAYTVLDEAKYLIKNYYIENVSDEVLNKPTIKEMVEALKDPYSVYFSKSEYNDFVNGIDMKFSGIGVRFEVVPEGVKVLSVLKGSGAERAGIKEGDIIIEADGKSLAGITEDKVALYLRGDEGTTVNVKVKRGSNIISFSITRKIIETPTVEGSIINGHTAYIKISSFGEDTADKFGNILKDMNKQNPANYIVDLRDNPGGYLDTALNIAGYFIGDGTVVKVRDRDGDEVEYKAYKHDIRIDKPLIFLVNENSASASEVLTGAIKDYNTAYIIGNRTFGKGLVQTMFGLSDGSYLKLTVLKFLSPLGNEINKVGITPHFNADSITSGLIAELLSGYSKEGHDKTGYAKVKLGNREFEIDLKTARQEKYYSAYKMILDKAKEEGNYIKLGSSIGWVDVPQDLKNDEYFMYYPDYKKLKDLIDVPVNKKFTVNFNVNINRSTIENSIELLEANTGRRLSLSFEFVDDKTVRAVPKENLKQGGEYYFIVNPTVKGQSGVEMKEGTISLVKVIK</sequence>
<keyword evidence="4 6" id="KW-0378">Hydrolase</keyword>
<dbReference type="GO" id="GO:0007165">
    <property type="term" value="P:signal transduction"/>
    <property type="evidence" value="ECO:0007669"/>
    <property type="project" value="TreeGrafter"/>
</dbReference>
<dbReference type="SUPFAM" id="SSF50156">
    <property type="entry name" value="PDZ domain-like"/>
    <property type="match status" value="1"/>
</dbReference>
<dbReference type="Pfam" id="PF22694">
    <property type="entry name" value="CtpB_N-like"/>
    <property type="match status" value="1"/>
</dbReference>
<dbReference type="SMART" id="SM00228">
    <property type="entry name" value="PDZ"/>
    <property type="match status" value="1"/>
</dbReference>
<dbReference type="InterPro" id="IPR005151">
    <property type="entry name" value="Tail-specific_protease"/>
</dbReference>
<comment type="similarity">
    <text evidence="1 6">Belongs to the peptidase S41A family.</text>
</comment>
<reference evidence="9" key="1">
    <citation type="submission" date="2017-02" db="EMBL/GenBank/DDBJ databases">
        <authorList>
            <person name="Varghese N."/>
            <person name="Submissions S."/>
        </authorList>
    </citation>
    <scope>NUCLEOTIDE SEQUENCE [LARGE SCALE GENOMIC DNA]</scope>
    <source>
        <strain evidence="9">USBA 833</strain>
    </source>
</reference>
<dbReference type="SUPFAM" id="SSF52096">
    <property type="entry name" value="ClpP/crotonase"/>
    <property type="match status" value="1"/>
</dbReference>
<proteinExistence type="inferred from homology"/>
<evidence type="ECO:0000256" key="2">
    <source>
        <dbReference type="ARBA" id="ARBA00022670"/>
    </source>
</evidence>
<keyword evidence="2 6" id="KW-0645">Protease</keyword>
<dbReference type="CDD" id="cd06782">
    <property type="entry name" value="cpPDZ_CPP-like"/>
    <property type="match status" value="1"/>
</dbReference>
<dbReference type="AlphaFoldDB" id="A0A1T4WH84"/>
<dbReference type="InterPro" id="IPR001478">
    <property type="entry name" value="PDZ"/>
</dbReference>
<evidence type="ECO:0000313" key="8">
    <source>
        <dbReference type="EMBL" id="SKA76567.1"/>
    </source>
</evidence>
<dbReference type="Pfam" id="PF13205">
    <property type="entry name" value="Big_5"/>
    <property type="match status" value="1"/>
</dbReference>